<reference evidence="4" key="1">
    <citation type="journal article" date="2019" name="Int. J. Syst. Evol. Microbiol.">
        <title>The Global Catalogue of Microorganisms (GCM) 10K type strain sequencing project: providing services to taxonomists for standard genome sequencing and annotation.</title>
        <authorList>
            <consortium name="The Broad Institute Genomics Platform"/>
            <consortium name="The Broad Institute Genome Sequencing Center for Infectious Disease"/>
            <person name="Wu L."/>
            <person name="Ma J."/>
        </authorList>
    </citation>
    <scope>NUCLEOTIDE SEQUENCE [LARGE SCALE GENOMIC DNA]</scope>
    <source>
        <strain evidence="4">SHR3</strain>
    </source>
</reference>
<comment type="caution">
    <text evidence="3">The sequence shown here is derived from an EMBL/GenBank/DDBJ whole genome shotgun (WGS) entry which is preliminary data.</text>
</comment>
<gene>
    <name evidence="3" type="ORF">ACFPTN_14230</name>
</gene>
<organism evidence="3 4">
    <name type="scientific">Thauera sinica</name>
    <dbReference type="NCBI Taxonomy" id="2665146"/>
    <lineage>
        <taxon>Bacteria</taxon>
        <taxon>Pseudomonadati</taxon>
        <taxon>Pseudomonadota</taxon>
        <taxon>Betaproteobacteria</taxon>
        <taxon>Rhodocyclales</taxon>
        <taxon>Zoogloeaceae</taxon>
        <taxon>Thauera</taxon>
    </lineage>
</organism>
<proteinExistence type="predicted"/>
<keyword evidence="3" id="KW-0489">Methyltransferase</keyword>
<dbReference type="SUPFAM" id="SSF53335">
    <property type="entry name" value="S-adenosyl-L-methionine-dependent methyltransferases"/>
    <property type="match status" value="1"/>
</dbReference>
<dbReference type="RefSeq" id="WP_096447259.1">
    <property type="nucleotide sequence ID" value="NZ_JBHSOG010000051.1"/>
</dbReference>
<feature type="domain" description="Methyltransferase type 11" evidence="2">
    <location>
        <begin position="68"/>
        <end position="116"/>
    </location>
</feature>
<accession>A0ABW1AU22</accession>
<dbReference type="EC" id="2.1.1.-" evidence="3"/>
<protein>
    <submittedName>
        <fullName evidence="3">Class I SAM-dependent methyltransferase</fullName>
        <ecNumber evidence="3">2.1.1.-</ecNumber>
    </submittedName>
</protein>
<keyword evidence="4" id="KW-1185">Reference proteome</keyword>
<sequence length="245" mass="27815">MSIPGLSEWLQTPQGLYLLEWEHAAFDQMVADVFGYYALQIGMTELDFLRTNRMPFRFRCAASGPGEVLANEFELPFAGTSLDLVLLPHVLEFSRQPHQVLREVERVLVPEGSVIISGFNPLSLWGVRWVGARGGGNFPWTGQYRTAMRIKDWLTLLGFEVQAGRFGCYVPAVGSAKWLDRWQVLDYAGRRWWPVCGAAYMLHGVKRVQGMRLITPKWRDERRSAKRLSPVAQRNGGGKITKSED</sequence>
<dbReference type="GO" id="GO:0032259">
    <property type="term" value="P:methylation"/>
    <property type="evidence" value="ECO:0007669"/>
    <property type="project" value="UniProtKB-KW"/>
</dbReference>
<feature type="region of interest" description="Disordered" evidence="1">
    <location>
        <begin position="221"/>
        <end position="245"/>
    </location>
</feature>
<evidence type="ECO:0000313" key="3">
    <source>
        <dbReference type="EMBL" id="MFC5770534.1"/>
    </source>
</evidence>
<dbReference type="Pfam" id="PF08241">
    <property type="entry name" value="Methyltransf_11"/>
    <property type="match status" value="1"/>
</dbReference>
<keyword evidence="3" id="KW-0808">Transferase</keyword>
<dbReference type="InterPro" id="IPR013216">
    <property type="entry name" value="Methyltransf_11"/>
</dbReference>
<dbReference type="GO" id="GO:0008168">
    <property type="term" value="F:methyltransferase activity"/>
    <property type="evidence" value="ECO:0007669"/>
    <property type="project" value="UniProtKB-KW"/>
</dbReference>
<dbReference type="Gene3D" id="3.40.50.150">
    <property type="entry name" value="Vaccinia Virus protein VP39"/>
    <property type="match status" value="1"/>
</dbReference>
<dbReference type="Proteomes" id="UP001595974">
    <property type="component" value="Unassembled WGS sequence"/>
</dbReference>
<dbReference type="InterPro" id="IPR029063">
    <property type="entry name" value="SAM-dependent_MTases_sf"/>
</dbReference>
<name>A0ABW1AU22_9RHOO</name>
<evidence type="ECO:0000259" key="2">
    <source>
        <dbReference type="Pfam" id="PF08241"/>
    </source>
</evidence>
<dbReference type="EMBL" id="JBHSOG010000051">
    <property type="protein sequence ID" value="MFC5770534.1"/>
    <property type="molecule type" value="Genomic_DNA"/>
</dbReference>
<evidence type="ECO:0000313" key="4">
    <source>
        <dbReference type="Proteomes" id="UP001595974"/>
    </source>
</evidence>
<evidence type="ECO:0000256" key="1">
    <source>
        <dbReference type="SAM" id="MobiDB-lite"/>
    </source>
</evidence>